<protein>
    <recommendedName>
        <fullName evidence="2">FAD/NAD(P)-binding domain-containing protein</fullName>
    </recommendedName>
</protein>
<name>A0A0F9N438_9ZZZZ</name>
<sequence length="432" mass="48526">MKHYEVDVVVIGGGSAGLAAAITVKNAELDVLILERDKELGGITLQCIHNGFGLHEFEEELTGPEYVQRFINQVNELNIPYKLETMVIEFTPDKTIYAVNSEEGVLEVKTRAIILAMGCRERTRGAINMPGFRPAGIYTAGQAQRFVNIEGYLPGRSYVILGSGDIGMIMARRLKWEGCQVKAVVEIQPYVSGLIRNQVQCLEDFDIPLITSYTVTKIHGVDRLKGLTVSKVDRNFDRVIGSERFIECDTLLLSVGLIPENELTREAGAKISEMGGPVVDNNLQTTIEGVFACGNVLQVHDLVDLVTAEAKRAGFNAIEYVKERYGKEIGKKTQIKCHAGENVKYVKPDLINKANLSNDIIFTFRVKRPDRRIQIQFKDENNKVLYKKKRKYVIPSEMIELKLNLSELQIDPDCRNIEIEVIPRPEVLIEED</sequence>
<gene>
    <name evidence="3" type="ORF">LCGC14_1308940</name>
</gene>
<dbReference type="Pfam" id="PF07992">
    <property type="entry name" value="Pyr_redox_2"/>
    <property type="match status" value="1"/>
</dbReference>
<evidence type="ECO:0000313" key="3">
    <source>
        <dbReference type="EMBL" id="KKM83485.1"/>
    </source>
</evidence>
<organism evidence="3">
    <name type="scientific">marine sediment metagenome</name>
    <dbReference type="NCBI Taxonomy" id="412755"/>
    <lineage>
        <taxon>unclassified sequences</taxon>
        <taxon>metagenomes</taxon>
        <taxon>ecological metagenomes</taxon>
    </lineage>
</organism>
<comment type="caution">
    <text evidence="3">The sequence shown here is derived from an EMBL/GenBank/DDBJ whole genome shotgun (WGS) entry which is preliminary data.</text>
</comment>
<dbReference type="PRINTS" id="PR00469">
    <property type="entry name" value="PNDRDTASEII"/>
</dbReference>
<dbReference type="AlphaFoldDB" id="A0A0F9N438"/>
<dbReference type="PANTHER" id="PTHR42949">
    <property type="entry name" value="ANAEROBIC GLYCEROL-3-PHOSPHATE DEHYDROGENASE SUBUNIT B"/>
    <property type="match status" value="1"/>
</dbReference>
<dbReference type="Gene3D" id="3.50.50.60">
    <property type="entry name" value="FAD/NAD(P)-binding domain"/>
    <property type="match status" value="2"/>
</dbReference>
<dbReference type="GO" id="GO:0016491">
    <property type="term" value="F:oxidoreductase activity"/>
    <property type="evidence" value="ECO:0007669"/>
    <property type="project" value="UniProtKB-KW"/>
</dbReference>
<reference evidence="3" key="1">
    <citation type="journal article" date="2015" name="Nature">
        <title>Complex archaea that bridge the gap between prokaryotes and eukaryotes.</title>
        <authorList>
            <person name="Spang A."/>
            <person name="Saw J.H."/>
            <person name="Jorgensen S.L."/>
            <person name="Zaremba-Niedzwiedzka K."/>
            <person name="Martijn J."/>
            <person name="Lind A.E."/>
            <person name="van Eijk R."/>
            <person name="Schleper C."/>
            <person name="Guy L."/>
            <person name="Ettema T.J."/>
        </authorList>
    </citation>
    <scope>NUCLEOTIDE SEQUENCE</scope>
</reference>
<accession>A0A0F9N438</accession>
<dbReference type="InterPro" id="IPR051691">
    <property type="entry name" value="Metab_Enz_Cyan_OpOx_G3PDH"/>
</dbReference>
<evidence type="ECO:0000256" key="1">
    <source>
        <dbReference type="ARBA" id="ARBA00023002"/>
    </source>
</evidence>
<dbReference type="InterPro" id="IPR036188">
    <property type="entry name" value="FAD/NAD-bd_sf"/>
</dbReference>
<proteinExistence type="predicted"/>
<dbReference type="PANTHER" id="PTHR42949:SF3">
    <property type="entry name" value="ANAEROBIC GLYCEROL-3-PHOSPHATE DEHYDROGENASE SUBUNIT B"/>
    <property type="match status" value="1"/>
</dbReference>
<evidence type="ECO:0000259" key="2">
    <source>
        <dbReference type="Pfam" id="PF07992"/>
    </source>
</evidence>
<dbReference type="SUPFAM" id="SSF51905">
    <property type="entry name" value="FAD/NAD(P)-binding domain"/>
    <property type="match status" value="1"/>
</dbReference>
<keyword evidence="1" id="KW-0560">Oxidoreductase</keyword>
<dbReference type="InterPro" id="IPR023753">
    <property type="entry name" value="FAD/NAD-binding_dom"/>
</dbReference>
<dbReference type="EMBL" id="LAZR01007706">
    <property type="protein sequence ID" value="KKM83485.1"/>
    <property type="molecule type" value="Genomic_DNA"/>
</dbReference>
<feature type="domain" description="FAD/NAD(P)-binding" evidence="2">
    <location>
        <begin position="7"/>
        <end position="299"/>
    </location>
</feature>
<dbReference type="PRINTS" id="PR00368">
    <property type="entry name" value="FADPNR"/>
</dbReference>